<dbReference type="FunFam" id="3.80.10.10:FF:000095">
    <property type="entry name" value="LRR receptor-like serine/threonine-protein kinase GSO1"/>
    <property type="match status" value="1"/>
</dbReference>
<dbReference type="InterPro" id="IPR032675">
    <property type="entry name" value="LRR_dom_sf"/>
</dbReference>
<dbReference type="FunFam" id="3.80.10.10:FF:000041">
    <property type="entry name" value="LRR receptor-like serine/threonine-protein kinase ERECTA"/>
    <property type="match status" value="1"/>
</dbReference>
<evidence type="ECO:0000313" key="8">
    <source>
        <dbReference type="Proteomes" id="UP001530377"/>
    </source>
</evidence>
<dbReference type="Pfam" id="PF00560">
    <property type="entry name" value="LRR_1"/>
    <property type="match status" value="1"/>
</dbReference>
<keyword evidence="5" id="KW-0812">Transmembrane</keyword>
<dbReference type="SUPFAM" id="SSF52058">
    <property type="entry name" value="L domain-like"/>
    <property type="match status" value="2"/>
</dbReference>
<keyword evidence="2" id="KW-0677">Repeat</keyword>
<proteinExistence type="predicted"/>
<dbReference type="Proteomes" id="UP001530377">
    <property type="component" value="Unassembled WGS sequence"/>
</dbReference>
<evidence type="ECO:0000256" key="2">
    <source>
        <dbReference type="ARBA" id="ARBA00022737"/>
    </source>
</evidence>
<accession>A0ABD3RUC1</accession>
<feature type="transmembrane region" description="Helical" evidence="5">
    <location>
        <begin position="102"/>
        <end position="127"/>
    </location>
</feature>
<dbReference type="Gene3D" id="3.80.10.10">
    <property type="entry name" value="Ribonuclease Inhibitor"/>
    <property type="match status" value="4"/>
</dbReference>
<evidence type="ECO:0000256" key="4">
    <source>
        <dbReference type="SAM" id="MobiDB-lite"/>
    </source>
</evidence>
<evidence type="ECO:0000259" key="6">
    <source>
        <dbReference type="Pfam" id="PF23598"/>
    </source>
</evidence>
<organism evidence="7 8">
    <name type="scientific">Cyclostephanos tholiformis</name>
    <dbReference type="NCBI Taxonomy" id="382380"/>
    <lineage>
        <taxon>Eukaryota</taxon>
        <taxon>Sar</taxon>
        <taxon>Stramenopiles</taxon>
        <taxon>Ochrophyta</taxon>
        <taxon>Bacillariophyta</taxon>
        <taxon>Coscinodiscophyceae</taxon>
        <taxon>Thalassiosirophycidae</taxon>
        <taxon>Stephanodiscales</taxon>
        <taxon>Stephanodiscaceae</taxon>
        <taxon>Cyclostephanos</taxon>
    </lineage>
</organism>
<sequence>MSTSTNNDIIDNNLDDDDGPSSVVIPPPASAFAIVDIENDDDDDDDDAIARLNGDPNDGATIFDDGLSVVVDDDDDRGGGGSNHRTTMTSSDAMRLKRDANLYRTTSTCALLSTLMISAVVASFSFYSRWDGSSTFGMRQSATTGDHGNDDDDDYGPAVSNGLDVSANEARLRRALDYLVATDASSPSTLQHPAGTTASSITQAGLEGGSGGTMAFMMDGTISPQYRAAVWLAQYDGLRLDVPWGDDDDGSGGGSGSSGVEYAFLQRYALAVLFLSLGGLSSPWVHGLNFMREWHECGWSDNFWIEGSMETATFGIQCDGDPDYEYDGGGDGAVEYTMEDDRIVTGVFLPPFNNLVGTLPPELRHLRYLKVLDVGQNLGAGGGEIPFEYGTLKNLQVLSLVNFGLYGTIPRSLSYNKKLFYLDLSLNMLTANTTIGDLDFLADMSALERLYLEYNSGITGTLPDIVSDLTSLVAFSVSKTGLHGTLPPSLSRLTNLNALYLDDCNFTGSLDVVMEMTNLTHVYLEDNWFTGIIDDDFFANTMDLEHLDVSNCSLRGYIPGHLFNMSKLEVLDLSDNEIGGILPGGAMNASDWGALKFLSLHTNNITGSIPSSIGNLRGLITLDLSQNRFTGSMPSEIGNLPDLDVLFLGENNYTKDMFPDWIEKLTSLSELMLKGSSLTGPIPPFLGDLTRMRFLDLGVNELTGTIPQELNNLGDLVVLILKSNMLVGELGLGELANLETLLIDDNRLTGDTSAICKHDIKFFISDCSKNSMNVSEIVCDCCTLCCRDENVTCNDADWLASTEGMWEFGYDRVFWLFGNDGIRR</sequence>
<evidence type="ECO:0000313" key="7">
    <source>
        <dbReference type="EMBL" id="KAL3815756.1"/>
    </source>
</evidence>
<dbReference type="AlphaFoldDB" id="A0ABD3RUC1"/>
<keyword evidence="5" id="KW-1133">Transmembrane helix</keyword>
<evidence type="ECO:0000256" key="1">
    <source>
        <dbReference type="ARBA" id="ARBA00022614"/>
    </source>
</evidence>
<feature type="region of interest" description="Disordered" evidence="4">
    <location>
        <begin position="73"/>
        <end position="92"/>
    </location>
</feature>
<protein>
    <recommendedName>
        <fullName evidence="6">Disease resistance R13L4/SHOC-2-like LRR domain-containing protein</fullName>
    </recommendedName>
</protein>
<evidence type="ECO:0000256" key="5">
    <source>
        <dbReference type="SAM" id="Phobius"/>
    </source>
</evidence>
<dbReference type="Pfam" id="PF23598">
    <property type="entry name" value="LRR_14"/>
    <property type="match status" value="1"/>
</dbReference>
<dbReference type="InterPro" id="IPR055414">
    <property type="entry name" value="LRR_R13L4/SHOC2-like"/>
</dbReference>
<feature type="region of interest" description="Disordered" evidence="4">
    <location>
        <begin position="1"/>
        <end position="27"/>
    </location>
</feature>
<dbReference type="PANTHER" id="PTHR46662">
    <property type="entry name" value="DI-GLUCOSE BINDING PROTEIN WITH LEUCINE-RICH REPEAT DOMAIN-CONTAINING PROTEIN"/>
    <property type="match status" value="1"/>
</dbReference>
<dbReference type="PANTHER" id="PTHR46662:SF104">
    <property type="entry name" value="GPI-ANCHORED ADHESIN-LIKE PROTEIN PGA55-RELATED"/>
    <property type="match status" value="1"/>
</dbReference>
<dbReference type="InterPro" id="IPR003591">
    <property type="entry name" value="Leu-rich_rpt_typical-subtyp"/>
</dbReference>
<name>A0ABD3RUC1_9STRA</name>
<keyword evidence="3 5" id="KW-0472">Membrane</keyword>
<reference evidence="7 8" key="1">
    <citation type="submission" date="2024-10" db="EMBL/GenBank/DDBJ databases">
        <title>Updated reference genomes for cyclostephanoid diatoms.</title>
        <authorList>
            <person name="Roberts W.R."/>
            <person name="Alverson A.J."/>
        </authorList>
    </citation>
    <scope>NUCLEOTIDE SEQUENCE [LARGE SCALE GENOMIC DNA]</scope>
    <source>
        <strain evidence="7 8">AJA228-03</strain>
    </source>
</reference>
<feature type="region of interest" description="Disordered" evidence="4">
    <location>
        <begin position="141"/>
        <end position="162"/>
    </location>
</feature>
<feature type="compositionally biased region" description="Low complexity" evidence="4">
    <location>
        <begin position="1"/>
        <end position="12"/>
    </location>
</feature>
<feature type="domain" description="Disease resistance R13L4/SHOC-2-like LRR" evidence="6">
    <location>
        <begin position="568"/>
        <end position="700"/>
    </location>
</feature>
<dbReference type="SMART" id="SM00369">
    <property type="entry name" value="LRR_TYP"/>
    <property type="match status" value="5"/>
</dbReference>
<evidence type="ECO:0000256" key="3">
    <source>
        <dbReference type="ARBA" id="ARBA00023136"/>
    </source>
</evidence>
<feature type="compositionally biased region" description="Polar residues" evidence="4">
    <location>
        <begin position="83"/>
        <end position="92"/>
    </location>
</feature>
<comment type="caution">
    <text evidence="7">The sequence shown here is derived from an EMBL/GenBank/DDBJ whole genome shotgun (WGS) entry which is preliminary data.</text>
</comment>
<gene>
    <name evidence="7" type="ORF">ACHAXA_008806</name>
</gene>
<dbReference type="EMBL" id="JALLPB020000184">
    <property type="protein sequence ID" value="KAL3815756.1"/>
    <property type="molecule type" value="Genomic_DNA"/>
</dbReference>
<keyword evidence="1" id="KW-0433">Leucine-rich repeat</keyword>
<dbReference type="InterPro" id="IPR001611">
    <property type="entry name" value="Leu-rich_rpt"/>
</dbReference>
<keyword evidence="8" id="KW-1185">Reference proteome</keyword>